<dbReference type="Pfam" id="PF12796">
    <property type="entry name" value="Ank_2"/>
    <property type="match status" value="2"/>
</dbReference>
<feature type="repeat" description="ANK" evidence="3">
    <location>
        <begin position="278"/>
        <end position="310"/>
    </location>
</feature>
<sequence>MNCLSRLLQMPYILVRGNLASYSHKYPWRVLVSGLKAADIDQLGRFSSIGYCDDSTIVYLQHPCIILTALEVLGYKVVASSSTSIKQDYNEYMWTMRKDAAMATTTTSKKQNTADEDDDTFYYIGVKASPFATDCAVFGLPPNEASALRSRFPLSPSSPNVVNGIMIKGNLHGSPCTKSHKSHKDSYVIERDILCTAMLSFFYNFENDASFASIINNMEHSDDHKTCCELGSPRYNVCQTIDEISFERGIWSAALEGDVDRVNRLLRRGVFVDTTDSAGYTALHYATRAGHVRVCEILLEHGAKVNARTRSMRATPLHRAACAGHVQVVDLLLRRGATADLTDADGRTALHRAIPTVAGFVEGVEIIEKLLPITDRTIRDNHGRTVDDAFERWKTTESDSERHFSGGVLNGPVGQLCDSTEVCQLRK</sequence>
<evidence type="ECO:0000313" key="4">
    <source>
        <dbReference type="EMBL" id="TGZ48736.1"/>
    </source>
</evidence>
<dbReference type="STRING" id="300112.A0A4S2KI59"/>
<dbReference type="InterPro" id="IPR036770">
    <property type="entry name" value="Ankyrin_rpt-contain_sf"/>
</dbReference>
<dbReference type="Gene3D" id="1.25.40.20">
    <property type="entry name" value="Ankyrin repeat-containing domain"/>
    <property type="match status" value="1"/>
</dbReference>
<reference evidence="4 5" key="1">
    <citation type="journal article" date="2019" name="Philos. Trans. R. Soc. Lond., B, Biol. Sci.">
        <title>Ant behaviour and brain gene expression of defending hosts depend on the ecological success of the intruding social parasite.</title>
        <authorList>
            <person name="Kaur R."/>
            <person name="Stoldt M."/>
            <person name="Jongepier E."/>
            <person name="Feldmeyer B."/>
            <person name="Menzel F."/>
            <person name="Bornberg-Bauer E."/>
            <person name="Foitzik S."/>
        </authorList>
    </citation>
    <scope>NUCLEOTIDE SEQUENCE [LARGE SCALE GENOMIC DNA]</scope>
    <source>
        <tissue evidence="4">Whole body</tissue>
    </source>
</reference>
<dbReference type="PANTHER" id="PTHR24171:SF9">
    <property type="entry name" value="ANKYRIN REPEAT DOMAIN-CONTAINING PROTEIN 39"/>
    <property type="match status" value="1"/>
</dbReference>
<dbReference type="EMBL" id="QBLH01002326">
    <property type="protein sequence ID" value="TGZ48736.1"/>
    <property type="molecule type" value="Genomic_DNA"/>
</dbReference>
<gene>
    <name evidence="4" type="ORF">DBV15_06811</name>
</gene>
<dbReference type="SUPFAM" id="SSF48403">
    <property type="entry name" value="Ankyrin repeat"/>
    <property type="match status" value="1"/>
</dbReference>
<evidence type="ECO:0000256" key="1">
    <source>
        <dbReference type="ARBA" id="ARBA00022737"/>
    </source>
</evidence>
<proteinExistence type="predicted"/>
<dbReference type="PROSITE" id="PS50297">
    <property type="entry name" value="ANK_REP_REGION"/>
    <property type="match status" value="2"/>
</dbReference>
<accession>A0A4S2KI59</accession>
<dbReference type="InterPro" id="IPR002110">
    <property type="entry name" value="Ankyrin_rpt"/>
</dbReference>
<dbReference type="Proteomes" id="UP000310200">
    <property type="component" value="Unassembled WGS sequence"/>
</dbReference>
<dbReference type="PRINTS" id="PR01415">
    <property type="entry name" value="ANKYRIN"/>
</dbReference>
<name>A0A4S2KI59_9HYME</name>
<comment type="caution">
    <text evidence="4">The sequence shown here is derived from an EMBL/GenBank/DDBJ whole genome shotgun (WGS) entry which is preliminary data.</text>
</comment>
<dbReference type="PROSITE" id="PS50088">
    <property type="entry name" value="ANK_REPEAT"/>
    <property type="match status" value="2"/>
</dbReference>
<protein>
    <submittedName>
        <fullName evidence="4">Ankyrin repeat domain-containing protein 39</fullName>
    </submittedName>
</protein>
<dbReference type="InterPro" id="IPR036717">
    <property type="entry name" value="GFRP_sf"/>
</dbReference>
<evidence type="ECO:0000256" key="3">
    <source>
        <dbReference type="PROSITE-ProRule" id="PRU00023"/>
    </source>
</evidence>
<dbReference type="Gene3D" id="3.30.1410.10">
    <property type="entry name" value="GTP cyclohydrolase I feedback regulatory protein GFRP"/>
    <property type="match status" value="1"/>
</dbReference>
<feature type="repeat" description="ANK" evidence="3">
    <location>
        <begin position="312"/>
        <end position="344"/>
    </location>
</feature>
<dbReference type="PANTHER" id="PTHR24171">
    <property type="entry name" value="ANKYRIN REPEAT DOMAIN-CONTAINING PROTEIN 39-RELATED"/>
    <property type="match status" value="1"/>
</dbReference>
<dbReference type="AlphaFoldDB" id="A0A4S2KI59"/>
<dbReference type="SMART" id="SM00248">
    <property type="entry name" value="ANK"/>
    <property type="match status" value="3"/>
</dbReference>
<keyword evidence="1" id="KW-0677">Repeat</keyword>
<evidence type="ECO:0000313" key="5">
    <source>
        <dbReference type="Proteomes" id="UP000310200"/>
    </source>
</evidence>
<keyword evidence="5" id="KW-1185">Reference proteome</keyword>
<dbReference type="GO" id="GO:0009890">
    <property type="term" value="P:negative regulation of biosynthetic process"/>
    <property type="evidence" value="ECO:0007669"/>
    <property type="project" value="InterPro"/>
</dbReference>
<keyword evidence="2 3" id="KW-0040">ANK repeat</keyword>
<organism evidence="4 5">
    <name type="scientific">Temnothorax longispinosus</name>
    <dbReference type="NCBI Taxonomy" id="300112"/>
    <lineage>
        <taxon>Eukaryota</taxon>
        <taxon>Metazoa</taxon>
        <taxon>Ecdysozoa</taxon>
        <taxon>Arthropoda</taxon>
        <taxon>Hexapoda</taxon>
        <taxon>Insecta</taxon>
        <taxon>Pterygota</taxon>
        <taxon>Neoptera</taxon>
        <taxon>Endopterygota</taxon>
        <taxon>Hymenoptera</taxon>
        <taxon>Apocrita</taxon>
        <taxon>Aculeata</taxon>
        <taxon>Formicoidea</taxon>
        <taxon>Formicidae</taxon>
        <taxon>Myrmicinae</taxon>
        <taxon>Temnothorax</taxon>
    </lineage>
</organism>
<evidence type="ECO:0000256" key="2">
    <source>
        <dbReference type="ARBA" id="ARBA00023043"/>
    </source>
</evidence>